<dbReference type="SUPFAM" id="SSF49785">
    <property type="entry name" value="Galactose-binding domain-like"/>
    <property type="match status" value="1"/>
</dbReference>
<dbReference type="GO" id="GO:0046373">
    <property type="term" value="P:L-arabinose metabolic process"/>
    <property type="evidence" value="ECO:0007669"/>
    <property type="project" value="InterPro"/>
</dbReference>
<dbReference type="InterPro" id="IPR051563">
    <property type="entry name" value="Glycosyl_Hydrolase_51"/>
</dbReference>
<dbReference type="EMBL" id="QSGO01000002">
    <property type="protein sequence ID" value="RHB37780.1"/>
    <property type="molecule type" value="Genomic_DNA"/>
</dbReference>
<dbReference type="AlphaFoldDB" id="A0A413VVY5"/>
<dbReference type="RefSeq" id="WP_122200918.1">
    <property type="nucleotide sequence ID" value="NZ_CABJFV010000002.1"/>
</dbReference>
<evidence type="ECO:0000313" key="9">
    <source>
        <dbReference type="Proteomes" id="UP000284379"/>
    </source>
</evidence>
<dbReference type="Proteomes" id="UP000284379">
    <property type="component" value="Unassembled WGS sequence"/>
</dbReference>
<keyword evidence="4" id="KW-0732">Signal</keyword>
<comment type="similarity">
    <text evidence="2">Belongs to the glycosyl hydrolase 51 family.</text>
</comment>
<proteinExistence type="inferred from homology"/>
<dbReference type="InterPro" id="IPR055235">
    <property type="entry name" value="ASD1_cat"/>
</dbReference>
<dbReference type="Gene3D" id="2.60.120.560">
    <property type="entry name" value="Exo-inulinase, domain 1"/>
    <property type="match status" value="1"/>
</dbReference>
<dbReference type="PANTHER" id="PTHR31776:SF0">
    <property type="entry name" value="ALPHA-L-ARABINOFURANOSIDASE 1"/>
    <property type="match status" value="1"/>
</dbReference>
<dbReference type="InterPro" id="IPR010720">
    <property type="entry name" value="Alpha-L-AF_C"/>
</dbReference>
<protein>
    <recommendedName>
        <fullName evidence="3">non-reducing end alpha-L-arabinofuranosidase</fullName>
        <ecNumber evidence="3">3.2.1.55</ecNumber>
    </recommendedName>
</protein>
<organism evidence="8 9">
    <name type="scientific">Bacteroides nordii</name>
    <dbReference type="NCBI Taxonomy" id="291645"/>
    <lineage>
        <taxon>Bacteria</taxon>
        <taxon>Pseudomonadati</taxon>
        <taxon>Bacteroidota</taxon>
        <taxon>Bacteroidia</taxon>
        <taxon>Bacteroidales</taxon>
        <taxon>Bacteroidaceae</taxon>
        <taxon>Bacteroides</taxon>
    </lineage>
</organism>
<evidence type="ECO:0000313" key="8">
    <source>
        <dbReference type="EMBL" id="RHB37780.1"/>
    </source>
</evidence>
<dbReference type="Pfam" id="PF06964">
    <property type="entry name" value="Alpha-L-AF_C"/>
    <property type="match status" value="1"/>
</dbReference>
<evidence type="ECO:0000259" key="7">
    <source>
        <dbReference type="SMART" id="SM00813"/>
    </source>
</evidence>
<dbReference type="InterPro" id="IPR013780">
    <property type="entry name" value="Glyco_hydro_b"/>
</dbReference>
<dbReference type="Gene3D" id="3.20.20.80">
    <property type="entry name" value="Glycosidases"/>
    <property type="match status" value="1"/>
</dbReference>
<dbReference type="PROSITE" id="PS51257">
    <property type="entry name" value="PROKAR_LIPOPROTEIN"/>
    <property type="match status" value="1"/>
</dbReference>
<keyword evidence="6" id="KW-0325">Glycoprotein</keyword>
<name>A0A413VVY5_9BACE</name>
<feature type="domain" description="Alpha-L-arabinofuranosidase C-terminal" evidence="7">
    <location>
        <begin position="482"/>
        <end position="833"/>
    </location>
</feature>
<dbReference type="SUPFAM" id="SSF51445">
    <property type="entry name" value="(Trans)glycosidases"/>
    <property type="match status" value="1"/>
</dbReference>
<dbReference type="Gene3D" id="2.60.40.1180">
    <property type="entry name" value="Golgi alpha-mannosidase II"/>
    <property type="match status" value="1"/>
</dbReference>
<dbReference type="PANTHER" id="PTHR31776">
    <property type="entry name" value="ALPHA-L-ARABINOFURANOSIDASE 1"/>
    <property type="match status" value="1"/>
</dbReference>
<evidence type="ECO:0000256" key="1">
    <source>
        <dbReference type="ARBA" id="ARBA00001462"/>
    </source>
</evidence>
<evidence type="ECO:0000256" key="5">
    <source>
        <dbReference type="ARBA" id="ARBA00022801"/>
    </source>
</evidence>
<reference evidence="8 9" key="1">
    <citation type="submission" date="2018-08" db="EMBL/GenBank/DDBJ databases">
        <title>A genome reference for cultivated species of the human gut microbiota.</title>
        <authorList>
            <person name="Zou Y."/>
            <person name="Xue W."/>
            <person name="Luo G."/>
        </authorList>
    </citation>
    <scope>NUCLEOTIDE SEQUENCE [LARGE SCALE GENOMIC DNA]</scope>
    <source>
        <strain evidence="8 9">AM40-30BH</strain>
    </source>
</reference>
<dbReference type="InterPro" id="IPR017853">
    <property type="entry name" value="GH"/>
</dbReference>
<evidence type="ECO:0000256" key="2">
    <source>
        <dbReference type="ARBA" id="ARBA00007186"/>
    </source>
</evidence>
<accession>A0A413VVY5</accession>
<sequence>MKTWINKIVQLGGLITLLSCNQPVDVVTIDLSREEAAIPSSLYGIFFEEITHSGDGGLYAEMIRNRGFEDGTLPSGTILKEGRAVAKPLHCYSNDSINHFSIVWGDSLFMEGWEVKCVSGTTTPSYKITEDRPLNSATPHSLFINLDESESDVLVINTGYWGIAVTKGQKYNFQFHLFTKELENAVVKAVLLDSEEQIVASKDFQVGKVGSWNRYEGTFVVDTTANDLRFALLLPHRGKVYIDFVSMFPENTFRGHKNGLREDVAQMLEALHPDFVRWPGGCIVEGLTMDNRVKWKETIGDIIKRPGEYNLWGYRSTYGFGYHEFLQFCEDINAKGMFVCNAGMSCLFRNGDYWEGEKQINDLIQEALDAIEYALGDTTTVYGKKRAENGHAKPFPLKYVEVGNENIGLRYVENYNRFYKAIKEKYPQIEVICALMFSPYIQDAEKIEILDPHYYETAGWFYNNADVYDKLPDDTPYKIYVGEYAAIGRPSLYSSLAEAAYLTGVERNADKVQMVSYAPLIENAAHGRDHLLVLKNDSVYGRTNYYVLKMFSENRPDVNLHTDLKLAFPESSFRTKGFIGLGTNNTEVQFKDLKIIVNGEDMYTSGWDDFVNKWNIIRGDWKTQGDLLLQSQKGIDAFAILKNREFEDCTIELKAKKISGTEGFRIVFGGTDPNNYFMADMGSHTNESVIFREVNDEGSISLFDYRNTTSIKAHQWYTVRIEIEDAHWKCFLNDELQYEYTYAPKKKHYVVSGYDRERNEVIVKLVNAETENWKVRLQLDNARDIASKGTKIVLGADDRFEENSFSDPLKVVPKVSELLGVGSTFNVNCQANSLTILRIPCENK</sequence>
<comment type="caution">
    <text evidence="8">The sequence shown here is derived from an EMBL/GenBank/DDBJ whole genome shotgun (WGS) entry which is preliminary data.</text>
</comment>
<dbReference type="SMART" id="SM00813">
    <property type="entry name" value="Alpha-L-AF_C"/>
    <property type="match status" value="1"/>
</dbReference>
<evidence type="ECO:0000256" key="3">
    <source>
        <dbReference type="ARBA" id="ARBA00012670"/>
    </source>
</evidence>
<keyword evidence="5" id="KW-0378">Hydrolase</keyword>
<dbReference type="InterPro" id="IPR008979">
    <property type="entry name" value="Galactose-bd-like_sf"/>
</dbReference>
<evidence type="ECO:0000256" key="4">
    <source>
        <dbReference type="ARBA" id="ARBA00022729"/>
    </source>
</evidence>
<evidence type="ECO:0000256" key="6">
    <source>
        <dbReference type="ARBA" id="ARBA00023180"/>
    </source>
</evidence>
<comment type="catalytic activity">
    <reaction evidence="1">
        <text>Hydrolysis of terminal non-reducing alpha-L-arabinofuranoside residues in alpha-L-arabinosides.</text>
        <dbReference type="EC" id="3.2.1.55"/>
    </reaction>
</comment>
<dbReference type="Pfam" id="PF22848">
    <property type="entry name" value="ASD1_dom"/>
    <property type="match status" value="1"/>
</dbReference>
<gene>
    <name evidence="8" type="ORF">DW888_04235</name>
</gene>
<dbReference type="EC" id="3.2.1.55" evidence="3"/>
<dbReference type="GO" id="GO:0046556">
    <property type="term" value="F:alpha-L-arabinofuranosidase activity"/>
    <property type="evidence" value="ECO:0007669"/>
    <property type="project" value="UniProtKB-EC"/>
</dbReference>